<evidence type="ECO:0000313" key="2">
    <source>
        <dbReference type="Proteomes" id="UP001056201"/>
    </source>
</evidence>
<accession>A0ABY4SK62</accession>
<dbReference type="InterPro" id="IPR011989">
    <property type="entry name" value="ARM-like"/>
</dbReference>
<gene>
    <name evidence="1" type="ORF">MW290_21670</name>
</gene>
<protein>
    <submittedName>
        <fullName evidence="1">HEAT repeat domain-containing protein</fullName>
    </submittedName>
</protein>
<dbReference type="SUPFAM" id="SSF48371">
    <property type="entry name" value="ARM repeat"/>
    <property type="match status" value="1"/>
</dbReference>
<keyword evidence="2" id="KW-1185">Reference proteome</keyword>
<reference evidence="1" key="1">
    <citation type="submission" date="2022-05" db="EMBL/GenBank/DDBJ databases">
        <title>An RpoN-dependent PEP-CTERM gene is involved in floc formation of an Aquincola tertiaricarbonis strain.</title>
        <authorList>
            <person name="Qiu D."/>
            <person name="Xia M."/>
        </authorList>
    </citation>
    <scope>NUCLEOTIDE SEQUENCE</scope>
    <source>
        <strain evidence="1">RN12</strain>
    </source>
</reference>
<dbReference type="EMBL" id="CP097636">
    <property type="protein sequence ID" value="URI11549.1"/>
    <property type="molecule type" value="Genomic_DNA"/>
</dbReference>
<dbReference type="RefSeq" id="WP_250199743.1">
    <property type="nucleotide sequence ID" value="NZ_CP097636.1"/>
</dbReference>
<name>A0ABY4SK62_AQUTE</name>
<dbReference type="Proteomes" id="UP001056201">
    <property type="component" value="Chromosome 2"/>
</dbReference>
<sequence>MGLKKPATHEPLRHVVQREYPRDLGGLMAQLREGDVDQRRWAARDLAGHAQAAPLLGERLLDEPSPRVREAILHTLAGMPGDAAVAALLPLLRSDDAQLRNGAIAALATMPALVGPRIGALLQDEDSDVRIFTVNMLAELKHERTVHWLLQVLQHDAAVNVVAAAIEVLAEVGGPEHADALRAAARRFSGDPFIAFATDMALQRVEAH</sequence>
<dbReference type="Gene3D" id="1.25.10.10">
    <property type="entry name" value="Leucine-rich Repeat Variant"/>
    <property type="match status" value="1"/>
</dbReference>
<proteinExistence type="predicted"/>
<dbReference type="Pfam" id="PF13646">
    <property type="entry name" value="HEAT_2"/>
    <property type="match status" value="2"/>
</dbReference>
<dbReference type="InterPro" id="IPR016024">
    <property type="entry name" value="ARM-type_fold"/>
</dbReference>
<organism evidence="1 2">
    <name type="scientific">Aquincola tertiaricarbonis</name>
    <dbReference type="NCBI Taxonomy" id="391953"/>
    <lineage>
        <taxon>Bacteria</taxon>
        <taxon>Pseudomonadati</taxon>
        <taxon>Pseudomonadota</taxon>
        <taxon>Betaproteobacteria</taxon>
        <taxon>Burkholderiales</taxon>
        <taxon>Sphaerotilaceae</taxon>
        <taxon>Aquincola</taxon>
    </lineage>
</organism>
<evidence type="ECO:0000313" key="1">
    <source>
        <dbReference type="EMBL" id="URI11549.1"/>
    </source>
</evidence>